<evidence type="ECO:0008006" key="3">
    <source>
        <dbReference type="Google" id="ProtNLM"/>
    </source>
</evidence>
<name>A0A2L0H9J7_RHIFR</name>
<accession>A0A2L0H9J7</accession>
<dbReference type="Gene3D" id="3.30.870.10">
    <property type="entry name" value="Endonuclease Chain A"/>
    <property type="match status" value="1"/>
</dbReference>
<sequence>MRAKSFIHSQGEQHTTIGRLIDAHERVQSTQMLSCFAYATNSGAAYFDLKLGHNIWPVVETRWLFGIDYGRTDPSALRLIAGKQNSQVRIYDGAFVTGSASFLPRKDFHMKAAFFLNEADDRFGMVAGSGNFSAGGLVRNIECGTTLVATSQLEFQRSFQLSHIAAIELWNNSAPLELVIDDYEDRWRALRGAEEEEEEEDVQCAAFWIEAGYVTRNRGPFQPGNQIDMPRGMHRLFGLEQPVGAGPNTIIGPVTFLPPSGVPVTRNLRLGNNMMEKISLPIPEDHGLEIYDGKVLVFQEVGEGFSIVALEADDFQQAFGSRLRGIRLMGSGRRYGLVDE</sequence>
<evidence type="ECO:0000313" key="1">
    <source>
        <dbReference type="EMBL" id="AUX78124.1"/>
    </source>
</evidence>
<reference evidence="1 2" key="1">
    <citation type="submission" date="2017-10" db="EMBL/GenBank/DDBJ databases">
        <title>Analysis of the genome sequences of Rhizobium populations associated to common bean (phaseolus vulgaris).</title>
        <authorList>
            <person name="Bustos P."/>
            <person name="Santamaria R.I."/>
            <person name="Miranda-Sanchez F."/>
            <person name="Perez-Carrascal O."/>
            <person name="Juarez S."/>
            <person name="Lozano L."/>
            <person name="Martinez-Flores I."/>
            <person name="Vinuesa P."/>
            <person name="Martinez-Romero E."/>
            <person name="Cevallos M.A."/>
            <person name="Romero D."/>
            <person name="Davila G."/>
            <person name="Gonzalez V."/>
        </authorList>
    </citation>
    <scope>NUCLEOTIDE SEQUENCE [LARGE SCALE GENOMIC DNA]</scope>
    <source>
        <strain evidence="1 2">NXT3</strain>
    </source>
</reference>
<organism evidence="1 2">
    <name type="scientific">Rhizobium fredii</name>
    <name type="common">Sinorhizobium fredii</name>
    <dbReference type="NCBI Taxonomy" id="380"/>
    <lineage>
        <taxon>Bacteria</taxon>
        <taxon>Pseudomonadati</taxon>
        <taxon>Pseudomonadota</taxon>
        <taxon>Alphaproteobacteria</taxon>
        <taxon>Hyphomicrobiales</taxon>
        <taxon>Rhizobiaceae</taxon>
        <taxon>Sinorhizobium/Ensifer group</taxon>
        <taxon>Sinorhizobium</taxon>
    </lineage>
</organism>
<dbReference type="EMBL" id="CP024307">
    <property type="protein sequence ID" value="AUX78124.1"/>
    <property type="molecule type" value="Genomic_DNA"/>
</dbReference>
<dbReference type="Proteomes" id="UP000239340">
    <property type="component" value="Chromosome"/>
</dbReference>
<evidence type="ECO:0000313" key="2">
    <source>
        <dbReference type="Proteomes" id="UP000239340"/>
    </source>
</evidence>
<dbReference type="RefSeq" id="WP_104839827.1">
    <property type="nucleotide sequence ID" value="NZ_CP024307.1"/>
</dbReference>
<proteinExistence type="predicted"/>
<dbReference type="AlphaFoldDB" id="A0A2L0H9J7"/>
<protein>
    <recommendedName>
        <fullName evidence="3">Phospholipase D-like domain-containing protein</fullName>
    </recommendedName>
</protein>
<gene>
    <name evidence="1" type="ORF">NXT3_CH03598</name>
</gene>